<evidence type="ECO:0000256" key="1">
    <source>
        <dbReference type="SAM" id="MobiDB-lite"/>
    </source>
</evidence>
<dbReference type="EMBL" id="FODS01000037">
    <property type="protein sequence ID" value="SEP20143.1"/>
    <property type="molecule type" value="Genomic_DNA"/>
</dbReference>
<proteinExistence type="predicted"/>
<gene>
    <name evidence="2" type="ORF">SAMN04490248_1373</name>
</gene>
<name>A0A1H8VXZ3_9RHOB</name>
<dbReference type="OrthoDB" id="9812459at2"/>
<dbReference type="AlphaFoldDB" id="A0A1H8VXZ3"/>
<evidence type="ECO:0000313" key="2">
    <source>
        <dbReference type="EMBL" id="SEP20143.1"/>
    </source>
</evidence>
<protein>
    <submittedName>
        <fullName evidence="2">Protein required for attachment to host cells</fullName>
    </submittedName>
</protein>
<reference evidence="2 3" key="1">
    <citation type="submission" date="2016-10" db="EMBL/GenBank/DDBJ databases">
        <authorList>
            <person name="de Groot N.N."/>
        </authorList>
    </citation>
    <scope>NUCLEOTIDE SEQUENCE [LARGE SCALE GENOMIC DNA]</scope>
    <source>
        <strain evidence="2 3">DSM 27842</strain>
    </source>
</reference>
<feature type="compositionally biased region" description="Basic and acidic residues" evidence="1">
    <location>
        <begin position="47"/>
        <end position="60"/>
    </location>
</feature>
<keyword evidence="3" id="KW-1185">Reference proteome</keyword>
<dbReference type="STRING" id="569882.SAMN04490248_1373"/>
<dbReference type="InterPro" id="IPR041374">
    <property type="entry name" value="BaeRF_family12"/>
</dbReference>
<organism evidence="2 3">
    <name type="scientific">Salinihabitans flavidus</name>
    <dbReference type="NCBI Taxonomy" id="569882"/>
    <lineage>
        <taxon>Bacteria</taxon>
        <taxon>Pseudomonadati</taxon>
        <taxon>Pseudomonadota</taxon>
        <taxon>Alphaproteobacteria</taxon>
        <taxon>Rhodobacterales</taxon>
        <taxon>Roseobacteraceae</taxon>
        <taxon>Salinihabitans</taxon>
    </lineage>
</organism>
<evidence type="ECO:0000313" key="3">
    <source>
        <dbReference type="Proteomes" id="UP000198893"/>
    </source>
</evidence>
<dbReference type="RefSeq" id="WP_093120503.1">
    <property type="nucleotide sequence ID" value="NZ_FODS01000037.1"/>
</dbReference>
<dbReference type="Pfam" id="PF18856">
    <property type="entry name" value="baeRF_family12"/>
    <property type="match status" value="1"/>
</dbReference>
<feature type="region of interest" description="Disordered" evidence="1">
    <location>
        <begin position="39"/>
        <end position="67"/>
    </location>
</feature>
<accession>A0A1H8VXZ3</accession>
<dbReference type="Proteomes" id="UP000198893">
    <property type="component" value="Unassembled WGS sequence"/>
</dbReference>
<sequence>MKLEHDTWVVVADGEKFLLLRNIGDQEFMHLEVVDHETSKNAPARELASDRAGRQHDATRKVSGGVESWGKSAMQETDWHRVAEEHFAEDVAEKLLELRSAGRFRHLLVIADPRSLGAMRSLYDDRLAPAIVAEIDKDLTNLPLDKIEASIKAWDVA</sequence>